<reference evidence="2" key="2">
    <citation type="submission" date="2015-05" db="EMBL/GenBank/DDBJ databases">
        <title>Complete genome sequence of Corynebacterium mustelae DSM 45274, isolated from various tissues of a male ferret with lethal sepsis.</title>
        <authorList>
            <person name="Ruckert C."/>
            <person name="Albersmeier A."/>
            <person name="Winkler A."/>
            <person name="Tauch A."/>
        </authorList>
    </citation>
    <scope>NUCLEOTIDE SEQUENCE [LARGE SCALE GENOMIC DNA]</scope>
    <source>
        <strain evidence="2">DSM 45274</strain>
    </source>
</reference>
<dbReference type="AlphaFoldDB" id="A0A0G3H714"/>
<protein>
    <submittedName>
        <fullName evidence="1">Uncharacterized protein</fullName>
    </submittedName>
</protein>
<dbReference type="EMBL" id="CP011542">
    <property type="protein sequence ID" value="AKK06952.1"/>
    <property type="molecule type" value="Genomic_DNA"/>
</dbReference>
<dbReference type="RefSeq" id="WP_144414219.1">
    <property type="nucleotide sequence ID" value="NZ_CP011542.1"/>
</dbReference>
<dbReference type="Proteomes" id="UP000035199">
    <property type="component" value="Chromosome"/>
</dbReference>
<name>A0A0G3H714_9CORY</name>
<evidence type="ECO:0000313" key="2">
    <source>
        <dbReference type="Proteomes" id="UP000035199"/>
    </source>
</evidence>
<dbReference type="STRING" id="571915.CMUST_13290"/>
<accession>A0A0G3H714</accession>
<evidence type="ECO:0000313" key="1">
    <source>
        <dbReference type="EMBL" id="AKK06952.1"/>
    </source>
</evidence>
<organism evidence="1 2">
    <name type="scientific">Corynebacterium mustelae</name>
    <dbReference type="NCBI Taxonomy" id="571915"/>
    <lineage>
        <taxon>Bacteria</taxon>
        <taxon>Bacillati</taxon>
        <taxon>Actinomycetota</taxon>
        <taxon>Actinomycetes</taxon>
        <taxon>Mycobacteriales</taxon>
        <taxon>Corynebacteriaceae</taxon>
        <taxon>Corynebacterium</taxon>
    </lineage>
</organism>
<gene>
    <name evidence="1" type="ORF">CMUST_13290</name>
</gene>
<dbReference type="PATRIC" id="fig|571915.4.peg.2851"/>
<keyword evidence="2" id="KW-1185">Reference proteome</keyword>
<reference evidence="1 2" key="1">
    <citation type="journal article" date="2015" name="Genome Announc.">
        <title>Complete Genome Sequence of the Type Strain Corynebacterium mustelae DSM 45274, Isolated from Various Tissues of a Male Ferret with Lethal Sepsis.</title>
        <authorList>
            <person name="Ruckert C."/>
            <person name="Eimer J."/>
            <person name="Winkler A."/>
            <person name="Tauch A."/>
        </authorList>
    </citation>
    <scope>NUCLEOTIDE SEQUENCE [LARGE SCALE GENOMIC DNA]</scope>
    <source>
        <strain evidence="1 2">DSM 45274</strain>
    </source>
</reference>
<sequence length="65" mass="7304">MMKRWRNRFVSRMQVDHPVLSAKLVGVVMRASKSKKPKAVAPASPRRFPKRTSGIEAANFAARVP</sequence>
<dbReference type="KEGG" id="cmv:CMUST_13290"/>
<proteinExistence type="predicted"/>